<proteinExistence type="predicted"/>
<protein>
    <submittedName>
        <fullName evidence="1">Uncharacterized protein</fullName>
    </submittedName>
</protein>
<gene>
    <name evidence="1" type="ORF">HNR53_001086</name>
</gene>
<keyword evidence="2" id="KW-1185">Reference proteome</keyword>
<comment type="caution">
    <text evidence="1">The sequence shown here is derived from an EMBL/GenBank/DDBJ whole genome shotgun (WGS) entry which is preliminary data.</text>
</comment>
<name>A0A7X0LUF0_9BACI</name>
<accession>A0A7X0LUF0</accession>
<dbReference type="Proteomes" id="UP000531594">
    <property type="component" value="Unassembled WGS sequence"/>
</dbReference>
<organism evidence="1 2">
    <name type="scientific">Bacillus benzoevorans</name>
    <dbReference type="NCBI Taxonomy" id="1456"/>
    <lineage>
        <taxon>Bacteria</taxon>
        <taxon>Bacillati</taxon>
        <taxon>Bacillota</taxon>
        <taxon>Bacilli</taxon>
        <taxon>Bacillales</taxon>
        <taxon>Bacillaceae</taxon>
        <taxon>Bacillus</taxon>
    </lineage>
</organism>
<dbReference type="RefSeq" id="WP_184523556.1">
    <property type="nucleotide sequence ID" value="NZ_JACHGK010000002.1"/>
</dbReference>
<evidence type="ECO:0000313" key="2">
    <source>
        <dbReference type="Proteomes" id="UP000531594"/>
    </source>
</evidence>
<evidence type="ECO:0000313" key="1">
    <source>
        <dbReference type="EMBL" id="MBB6444478.1"/>
    </source>
</evidence>
<reference evidence="1 2" key="1">
    <citation type="submission" date="2020-08" db="EMBL/GenBank/DDBJ databases">
        <title>Genomic Encyclopedia of Type Strains, Phase IV (KMG-IV): sequencing the most valuable type-strain genomes for metagenomic binning, comparative biology and taxonomic classification.</title>
        <authorList>
            <person name="Goeker M."/>
        </authorList>
    </citation>
    <scope>NUCLEOTIDE SEQUENCE [LARGE SCALE GENOMIC DNA]</scope>
    <source>
        <strain evidence="1 2">DSM 5391</strain>
    </source>
</reference>
<sequence length="266" mass="30687">MAGNESKVVQYLFDNIGKIKLNHIGTVESIGAPKKGQEGYIQITNESEMHLIATTDSKKKADVYINDFGVSVKQEGGSFGFNRLQRKSLDSVFSMLEFQNIPEKIRKFDEEVEKFHQSSDKKRNIDWSVFFNEQEFCDLTELLMTKYSPKYGFSQHPADLILIAAKAIKTTTDICVMDFPEYFKLKKDKLKIAIRRQWVGQDSTSEHKRAVSIAKVPENSSWVFNEVSGEPRNGWKSDFPESDRKTVYFIMIEEVKGRMGRKKKNR</sequence>
<dbReference type="AlphaFoldDB" id="A0A7X0LUF0"/>
<dbReference type="EMBL" id="JACHGK010000002">
    <property type="protein sequence ID" value="MBB6444478.1"/>
    <property type="molecule type" value="Genomic_DNA"/>
</dbReference>